<accession>A0A2I1MMP7</accession>
<dbReference type="AlphaFoldDB" id="A0A2I1MMP7"/>
<feature type="compositionally biased region" description="Low complexity" evidence="1">
    <location>
        <begin position="102"/>
        <end position="123"/>
    </location>
</feature>
<feature type="region of interest" description="Disordered" evidence="1">
    <location>
        <begin position="36"/>
        <end position="142"/>
    </location>
</feature>
<sequence length="194" mass="20633">MKKKVYAALAVVATLGVGSLTWNYLPTEAKEASVGLFQPAKEDNGKSAEADSKSAPEGQKEAKVVSEDQGGDKEATQTSRTKKSARVVEDNSPQEETDKAQAKSASSKQALADQADAPQASQAETTTKEPASKTPVTITDPVQARQIIIDVMGLDAHALDGYTDEQILESVAAAEELGSDPGYSYRYLQEHFGK</sequence>
<dbReference type="Proteomes" id="UP000234239">
    <property type="component" value="Unassembled WGS sequence"/>
</dbReference>
<feature type="compositionally biased region" description="Basic and acidic residues" evidence="1">
    <location>
        <begin position="40"/>
        <end position="75"/>
    </location>
</feature>
<gene>
    <name evidence="2" type="ORF">CYJ28_05685</name>
</gene>
<comment type="caution">
    <text evidence="2">The sequence shown here is derived from an EMBL/GenBank/DDBJ whole genome shotgun (WGS) entry which is preliminary data.</text>
</comment>
<proteinExistence type="predicted"/>
<protein>
    <submittedName>
        <fullName evidence="2">Uncharacterized protein</fullName>
    </submittedName>
</protein>
<evidence type="ECO:0000256" key="1">
    <source>
        <dbReference type="SAM" id="MobiDB-lite"/>
    </source>
</evidence>
<dbReference type="EMBL" id="PKGY01000003">
    <property type="protein sequence ID" value="PKZ21398.1"/>
    <property type="molecule type" value="Genomic_DNA"/>
</dbReference>
<dbReference type="RefSeq" id="WP_101603699.1">
    <property type="nucleotide sequence ID" value="NZ_PKGY01000003.1"/>
</dbReference>
<evidence type="ECO:0000313" key="2">
    <source>
        <dbReference type="EMBL" id="PKZ21398.1"/>
    </source>
</evidence>
<reference evidence="2 3" key="1">
    <citation type="submission" date="2017-12" db="EMBL/GenBank/DDBJ databases">
        <title>Phylogenetic diversity of female urinary microbiome.</title>
        <authorList>
            <person name="Thomas-White K."/>
            <person name="Wolfe A.J."/>
        </authorList>
    </citation>
    <scope>NUCLEOTIDE SEQUENCE [LARGE SCALE GENOMIC DNA]</scope>
    <source>
        <strain evidence="2 3">UMB0139</strain>
    </source>
</reference>
<name>A0A2I1MMP7_9LACT</name>
<dbReference type="OrthoDB" id="2136549at2"/>
<evidence type="ECO:0000313" key="3">
    <source>
        <dbReference type="Proteomes" id="UP000234239"/>
    </source>
</evidence>
<organism evidence="2 3">
    <name type="scientific">Aerococcus sanguinicola</name>
    <dbReference type="NCBI Taxonomy" id="119206"/>
    <lineage>
        <taxon>Bacteria</taxon>
        <taxon>Bacillati</taxon>
        <taxon>Bacillota</taxon>
        <taxon>Bacilli</taxon>
        <taxon>Lactobacillales</taxon>
        <taxon>Aerococcaceae</taxon>
        <taxon>Aerococcus</taxon>
    </lineage>
</organism>